<accession>A0A7V2AV19</accession>
<dbReference type="CDD" id="cd10936">
    <property type="entry name" value="CE4_DAC2"/>
    <property type="match status" value="1"/>
</dbReference>
<dbReference type="Pfam" id="PF04748">
    <property type="entry name" value="Polysacc_deac_2"/>
    <property type="match status" value="1"/>
</dbReference>
<keyword evidence="1" id="KW-1133">Transmembrane helix</keyword>
<comment type="caution">
    <text evidence="2">The sequence shown here is derived from an EMBL/GenBank/DDBJ whole genome shotgun (WGS) entry which is preliminary data.</text>
</comment>
<keyword evidence="1" id="KW-0472">Membrane</keyword>
<dbReference type="Proteomes" id="UP000886069">
    <property type="component" value="Unassembled WGS sequence"/>
</dbReference>
<evidence type="ECO:0000313" key="2">
    <source>
        <dbReference type="EMBL" id="HER43782.1"/>
    </source>
</evidence>
<dbReference type="SUPFAM" id="SSF88713">
    <property type="entry name" value="Glycoside hydrolase/deacetylase"/>
    <property type="match status" value="1"/>
</dbReference>
<keyword evidence="1" id="KW-0812">Transmembrane</keyword>
<organism evidence="2">
    <name type="scientific">Eiseniibacteriota bacterium</name>
    <dbReference type="NCBI Taxonomy" id="2212470"/>
    <lineage>
        <taxon>Bacteria</taxon>
        <taxon>Candidatus Eiseniibacteriota</taxon>
    </lineage>
</organism>
<feature type="transmembrane region" description="Helical" evidence="1">
    <location>
        <begin position="21"/>
        <end position="42"/>
    </location>
</feature>
<dbReference type="PROSITE" id="PS51257">
    <property type="entry name" value="PROKAR_LIPOPROTEIN"/>
    <property type="match status" value="1"/>
</dbReference>
<dbReference type="PANTHER" id="PTHR30105">
    <property type="entry name" value="UNCHARACTERIZED YIBQ-RELATED"/>
    <property type="match status" value="1"/>
</dbReference>
<protein>
    <submittedName>
        <fullName evidence="2">Divergent polysaccharide deacetylase family protein</fullName>
    </submittedName>
</protein>
<evidence type="ECO:0000256" key="1">
    <source>
        <dbReference type="SAM" id="Phobius"/>
    </source>
</evidence>
<gene>
    <name evidence="2" type="ORF">ENO08_04920</name>
</gene>
<dbReference type="InterPro" id="IPR011330">
    <property type="entry name" value="Glyco_hydro/deAcase_b/a-brl"/>
</dbReference>
<dbReference type="InterPro" id="IPR006837">
    <property type="entry name" value="Divergent_DAC"/>
</dbReference>
<reference evidence="2" key="1">
    <citation type="journal article" date="2020" name="mSystems">
        <title>Genome- and Community-Level Interaction Insights into Carbon Utilization and Element Cycling Functions of Hydrothermarchaeota in Hydrothermal Sediment.</title>
        <authorList>
            <person name="Zhou Z."/>
            <person name="Liu Y."/>
            <person name="Xu W."/>
            <person name="Pan J."/>
            <person name="Luo Z.H."/>
            <person name="Li M."/>
        </authorList>
    </citation>
    <scope>NUCLEOTIDE SEQUENCE [LARGE SCALE GENOMIC DNA]</scope>
    <source>
        <strain evidence="2">SpSt-1233</strain>
    </source>
</reference>
<dbReference type="PANTHER" id="PTHR30105:SF2">
    <property type="entry name" value="DIVERGENT POLYSACCHARIDE DEACETYLASE SUPERFAMILY"/>
    <property type="match status" value="1"/>
</dbReference>
<dbReference type="Gene3D" id="3.20.20.370">
    <property type="entry name" value="Glycoside hydrolase/deacetylase"/>
    <property type="match status" value="1"/>
</dbReference>
<sequence>MAGRSTRRKKAKSSKGGAVSIGWLAIFLACAAALFFAMARYAESPRGKAFLLDLGFDRYYPEVQASIGGLISKGAGDAGMPAGSISLSETDARGQPGPVVAVTGALPRDRSLLQLNVSIDRAIGAGGGRVRACVEKRGGSVIEMEIGTRRTVTHRCEFRISRRSVESQERPAGPAITVIVDDFGYFNNRRVKEFLALDVPFTVSVIPGLEHSENICRQAREAGKEVICHLPMEPENDGSDQGDIPLVRTAMSGAGIEKIVEKALESTPGVIGMNNHMGSKATADMRVMRSVMKVCRRKGLFFVDSYTTGKSVVDEAAEKEGVRTLRNDLFLDNKGEDVRENMRKAISIASRSGSVTVIMHVRKGNAEHLQWFAQEARREGVRLIRLTEMMGR</sequence>
<dbReference type="AlphaFoldDB" id="A0A7V2AV19"/>
<proteinExistence type="predicted"/>
<dbReference type="EMBL" id="DSEC01000346">
    <property type="protein sequence ID" value="HER43782.1"/>
    <property type="molecule type" value="Genomic_DNA"/>
</dbReference>
<dbReference type="GO" id="GO:0005975">
    <property type="term" value="P:carbohydrate metabolic process"/>
    <property type="evidence" value="ECO:0007669"/>
    <property type="project" value="InterPro"/>
</dbReference>
<name>A0A7V2AV19_UNCEI</name>